<proteinExistence type="predicted"/>
<dbReference type="Proteomes" id="UP000271227">
    <property type="component" value="Unassembled WGS sequence"/>
</dbReference>
<evidence type="ECO:0000313" key="2">
    <source>
        <dbReference type="Proteomes" id="UP000271227"/>
    </source>
</evidence>
<keyword evidence="2" id="KW-1185">Reference proteome</keyword>
<dbReference type="InterPro" id="IPR029063">
    <property type="entry name" value="SAM-dependent_MTases_sf"/>
</dbReference>
<sequence length="451" mass="49319">MRTETVAVKSVAPHLLRQIPDDSGTVLVFGAPQGLARAVKLSGRARTVICACPAGTGGMPHGDAVPDRIIELDLENPGLHMPAMAADCVLFDHALEAVSDPVALLRAATEALAPNDRARILAVIANMQHFQRLKALLRGDYQLGDWGSGPVGEKHPFAYSNVYKTFLDAGLWVDRFDRHIPDMCDDDLWQGLAAGVGAARGEAPYMQRHILARDFIVSAGPIAWLKDVGTHRRGLTFAVATNDPMQLKANFRQSPLFRAHTDRFETLVYERAQNAPQVIADAVARARHDIVVWVHQDVYLPHFWADRFLDQWQDAERQFGPIGVAGIFGARRKNGDRDLVGSVVDRFLAGTHGGPLPARVDTLDEIVLAFNKNRPLQLDPALGWHFYGSDAGFKAARDGRAAVVLEAPAYHNSLTGKTLPDAYFDSMRHLCALYPDELPIAASTRLVTGAA</sequence>
<organism evidence="1 2">
    <name type="scientific">Eilatimonas milleporae</name>
    <dbReference type="NCBI Taxonomy" id="911205"/>
    <lineage>
        <taxon>Bacteria</taxon>
        <taxon>Pseudomonadati</taxon>
        <taxon>Pseudomonadota</taxon>
        <taxon>Alphaproteobacteria</taxon>
        <taxon>Kordiimonadales</taxon>
        <taxon>Kordiimonadaceae</taxon>
        <taxon>Eilatimonas</taxon>
    </lineage>
</organism>
<dbReference type="OrthoDB" id="7537532at2"/>
<dbReference type="AlphaFoldDB" id="A0A3M0CXR7"/>
<accession>A0A3M0CXR7</accession>
<dbReference type="Gene3D" id="3.90.550.10">
    <property type="entry name" value="Spore Coat Polysaccharide Biosynthesis Protein SpsA, Chain A"/>
    <property type="match status" value="1"/>
</dbReference>
<name>A0A3M0CXR7_9PROT</name>
<comment type="caution">
    <text evidence="1">The sequence shown here is derived from an EMBL/GenBank/DDBJ whole genome shotgun (WGS) entry which is preliminary data.</text>
</comment>
<dbReference type="InterPro" id="IPR029044">
    <property type="entry name" value="Nucleotide-diphossugar_trans"/>
</dbReference>
<evidence type="ECO:0000313" key="1">
    <source>
        <dbReference type="EMBL" id="RMB12439.1"/>
    </source>
</evidence>
<reference evidence="1 2" key="1">
    <citation type="submission" date="2018-10" db="EMBL/GenBank/DDBJ databases">
        <title>Genomic Encyclopedia of Archaeal and Bacterial Type Strains, Phase II (KMG-II): from individual species to whole genera.</title>
        <authorList>
            <person name="Goeker M."/>
        </authorList>
    </citation>
    <scope>NUCLEOTIDE SEQUENCE [LARGE SCALE GENOMIC DNA]</scope>
    <source>
        <strain evidence="1 2">DSM 25217</strain>
    </source>
</reference>
<protein>
    <submittedName>
        <fullName evidence="1">Uncharacterized protein</fullName>
    </submittedName>
</protein>
<dbReference type="Gene3D" id="3.40.50.150">
    <property type="entry name" value="Vaccinia Virus protein VP39"/>
    <property type="match status" value="1"/>
</dbReference>
<dbReference type="SUPFAM" id="SSF53335">
    <property type="entry name" value="S-adenosyl-L-methionine-dependent methyltransferases"/>
    <property type="match status" value="1"/>
</dbReference>
<dbReference type="RefSeq" id="WP_121937610.1">
    <property type="nucleotide sequence ID" value="NZ_REFR01000009.1"/>
</dbReference>
<dbReference type="InParanoid" id="A0A3M0CXR7"/>
<dbReference type="EMBL" id="REFR01000009">
    <property type="protein sequence ID" value="RMB12439.1"/>
    <property type="molecule type" value="Genomic_DNA"/>
</dbReference>
<gene>
    <name evidence="1" type="ORF">BXY39_0935</name>
</gene>